<feature type="region of interest" description="Disordered" evidence="1">
    <location>
        <begin position="54"/>
        <end position="95"/>
    </location>
</feature>
<sequence length="766" mass="85080">MEEGKGEGGGGGGGGGESGRVSSSLVAVGCRQRFTVELRPGETTIVSWKKLMKDASKVSGSTSAPEPPSNAHPALESRIAPGQSAENEVEDAPTANRYSAVIEKIERLYMGKHSSDEEEDLNNVPDDDEYDTEDSFIDDAELDEYFQVDNSTIKHDGFFVNRGKLERTNEPTLSPHQQPKKRRRKDLGKGHGENNDGHVPNKHVKVGKKAAGRLVPLVGKSSSSPFISMAVPTKHCEDVKFQDQMSASVICSKKKSADTKTTLDLNFPLKVSNGDVPLSLLEEKDIDKQKTGVLLSEDHGNKLKDGKELSDSSHQRSHDKSSYAQFKPHSGRSMSNVDELEQSVQRKEKNDIREQPDINGSEGKYSMQTVKVPLMHRKEGSSGRPKSTMLEKAIRELEKLVAESRPPTMEVPDADISSQAVKRRLPHEVKQKLAKVARLAQASHGKISSELINRLMSSLGHLIQLRTLKRNLKVMVNMGLSAKKEKDDRFQQIKKEAVEMIKVRIPSLKSKALEQQAGASDDFQEIGNEEKEVLKRKCRMDDALEDKICDLYDLYVEGLDEDAGPQVRKLYAELAELWPNGFMDNHGIKRAVCRAKDRKRALHSRHEDQEKIRRKKLLTTRTEETVRVEASSIAQPHYVQEKLATDSGNHGLNSLDRTVSNTTSSTTAVRLPSTLMNGPSLDRPKQEKVKGNSGNTNDMRTVDALTKKKVKRKPELELGEAQFHPEKLTSAQGEERHKPPKQVAGILQKPNLQLAPTPPTSSEQLS</sequence>
<dbReference type="OrthoDB" id="68076at2759"/>
<proteinExistence type="predicted"/>
<feature type="compositionally biased region" description="Basic and acidic residues" evidence="1">
    <location>
        <begin position="723"/>
        <end position="737"/>
    </location>
</feature>
<keyword evidence="4" id="KW-1185">Reference proteome</keyword>
<feature type="region of interest" description="Disordered" evidence="1">
    <location>
        <begin position="164"/>
        <end position="203"/>
    </location>
</feature>
<feature type="region of interest" description="Disordered" evidence="1">
    <location>
        <begin position="1"/>
        <end position="21"/>
    </location>
</feature>
<accession>A0A5J5BB19</accession>
<evidence type="ECO:0000259" key="2">
    <source>
        <dbReference type="Pfam" id="PF08729"/>
    </source>
</evidence>
<organism evidence="3 4">
    <name type="scientific">Nyssa sinensis</name>
    <dbReference type="NCBI Taxonomy" id="561372"/>
    <lineage>
        <taxon>Eukaryota</taxon>
        <taxon>Viridiplantae</taxon>
        <taxon>Streptophyta</taxon>
        <taxon>Embryophyta</taxon>
        <taxon>Tracheophyta</taxon>
        <taxon>Spermatophyta</taxon>
        <taxon>Magnoliopsida</taxon>
        <taxon>eudicotyledons</taxon>
        <taxon>Gunneridae</taxon>
        <taxon>Pentapetalae</taxon>
        <taxon>asterids</taxon>
        <taxon>Cornales</taxon>
        <taxon>Nyssaceae</taxon>
        <taxon>Nyssa</taxon>
    </lineage>
</organism>
<feature type="compositionally biased region" description="Basic and acidic residues" evidence="1">
    <location>
        <begin position="344"/>
        <end position="356"/>
    </location>
</feature>
<evidence type="ECO:0000256" key="1">
    <source>
        <dbReference type="SAM" id="MobiDB-lite"/>
    </source>
</evidence>
<feature type="compositionally biased region" description="Gly residues" evidence="1">
    <location>
        <begin position="7"/>
        <end position="18"/>
    </location>
</feature>
<dbReference type="EMBL" id="CM018038">
    <property type="protein sequence ID" value="KAA8538401.1"/>
    <property type="molecule type" value="Genomic_DNA"/>
</dbReference>
<feature type="compositionally biased region" description="Basic and acidic residues" evidence="1">
    <location>
        <begin position="187"/>
        <end position="196"/>
    </location>
</feature>
<feature type="region of interest" description="Disordered" evidence="1">
    <location>
        <begin position="110"/>
        <end position="132"/>
    </location>
</feature>
<dbReference type="Proteomes" id="UP000325577">
    <property type="component" value="Linkage Group LG15"/>
</dbReference>
<feature type="region of interest" description="Disordered" evidence="1">
    <location>
        <begin position="297"/>
        <end position="365"/>
    </location>
</feature>
<dbReference type="PANTHER" id="PTHR21669">
    <property type="entry name" value="CAPZ-INTERACTING PROTEIN AND RELATED PROTEINS"/>
    <property type="match status" value="1"/>
</dbReference>
<dbReference type="GO" id="GO:0005634">
    <property type="term" value="C:nucleus"/>
    <property type="evidence" value="ECO:0007669"/>
    <property type="project" value="TreeGrafter"/>
</dbReference>
<reference evidence="3 4" key="1">
    <citation type="submission" date="2019-09" db="EMBL/GenBank/DDBJ databases">
        <title>A chromosome-level genome assembly of the Chinese tupelo Nyssa sinensis.</title>
        <authorList>
            <person name="Yang X."/>
            <person name="Kang M."/>
            <person name="Yang Y."/>
            <person name="Xiong H."/>
            <person name="Wang M."/>
            <person name="Zhang Z."/>
            <person name="Wang Z."/>
            <person name="Wu H."/>
            <person name="Ma T."/>
            <person name="Liu J."/>
            <person name="Xi Z."/>
        </authorList>
    </citation>
    <scope>NUCLEOTIDE SEQUENCE [LARGE SCALE GENOMIC DNA]</scope>
    <source>
        <strain evidence="3">J267</strain>
        <tissue evidence="3">Leaf</tissue>
    </source>
</reference>
<dbReference type="GO" id="GO:0006325">
    <property type="term" value="P:chromatin organization"/>
    <property type="evidence" value="ECO:0007669"/>
    <property type="project" value="TreeGrafter"/>
</dbReference>
<feature type="compositionally biased region" description="Low complexity" evidence="1">
    <location>
        <begin position="658"/>
        <end position="667"/>
    </location>
</feature>
<evidence type="ECO:0000313" key="4">
    <source>
        <dbReference type="Proteomes" id="UP000325577"/>
    </source>
</evidence>
<evidence type="ECO:0000313" key="3">
    <source>
        <dbReference type="EMBL" id="KAA8538401.1"/>
    </source>
</evidence>
<dbReference type="AlphaFoldDB" id="A0A5J5BB19"/>
<feature type="domain" description="Hpc2-related" evidence="2">
    <location>
        <begin position="117"/>
        <end position="166"/>
    </location>
</feature>
<name>A0A5J5BB19_9ASTE</name>
<dbReference type="Pfam" id="PF08729">
    <property type="entry name" value="HUN"/>
    <property type="match status" value="1"/>
</dbReference>
<feature type="region of interest" description="Disordered" evidence="1">
    <location>
        <begin position="655"/>
        <end position="766"/>
    </location>
</feature>
<protein>
    <recommendedName>
        <fullName evidence="2">Hpc2-related domain-containing protein</fullName>
    </recommendedName>
</protein>
<feature type="compositionally biased region" description="Acidic residues" evidence="1">
    <location>
        <begin position="116"/>
        <end position="132"/>
    </location>
</feature>
<dbReference type="PANTHER" id="PTHR21669:SF28">
    <property type="entry name" value="YEMANUCLEIN"/>
    <property type="match status" value="1"/>
</dbReference>
<feature type="compositionally biased region" description="Basic and acidic residues" evidence="1">
    <location>
        <begin position="297"/>
        <end position="321"/>
    </location>
</feature>
<gene>
    <name evidence="3" type="ORF">F0562_028053</name>
</gene>
<dbReference type="InterPro" id="IPR014840">
    <property type="entry name" value="HRD"/>
</dbReference>